<feature type="non-terminal residue" evidence="5">
    <location>
        <position position="1"/>
    </location>
</feature>
<keyword evidence="1" id="KW-0436">Ligase</keyword>
<dbReference type="PANTHER" id="PTHR43024:SF1">
    <property type="entry name" value="UDP-N-ACETYLMURAMOYL-TRIPEPTIDE--D-ALANYL-D-ALANINE LIGASE"/>
    <property type="match status" value="1"/>
</dbReference>
<gene>
    <name evidence="5" type="ORF">HQ497_10140</name>
</gene>
<name>A0A972VY34_9GAMM</name>
<dbReference type="InterPro" id="IPR004101">
    <property type="entry name" value="Mur_ligase_C"/>
</dbReference>
<feature type="domain" description="Mur ligase C-terminal" evidence="4">
    <location>
        <begin position="101"/>
        <end position="213"/>
    </location>
</feature>
<evidence type="ECO:0000259" key="4">
    <source>
        <dbReference type="Pfam" id="PF02875"/>
    </source>
</evidence>
<evidence type="ECO:0000313" key="5">
    <source>
        <dbReference type="EMBL" id="NQV65711.1"/>
    </source>
</evidence>
<protein>
    <recommendedName>
        <fullName evidence="4">Mur ligase C-terminal domain-containing protein</fullName>
    </recommendedName>
</protein>
<reference evidence="5" key="1">
    <citation type="submission" date="2020-05" db="EMBL/GenBank/DDBJ databases">
        <title>Sulfur intermediates as new biogeochemical hubs in an aquatic model microbial ecosystem.</title>
        <authorList>
            <person name="Vigneron A."/>
        </authorList>
    </citation>
    <scope>NUCLEOTIDE SEQUENCE</scope>
    <source>
        <strain evidence="5">Bin.250</strain>
    </source>
</reference>
<sequence>VVLDTLPLDGVTAKHILRFGLTAAADVRGVPTYHADHTLVCVTVGERSWQYRLSAGGEHRVLTSLASFAVLLALGADLEAALDCMPTLLMPTGRGNELVIGGVSLLDDSYNANPVSMGYALQSLASADEGRQKVAILGEMLELGPASQALHEALQADCAGLDGVITVGDGFQSWNRSQLGERYWGHVDSAADIDLTQLLEKLEPDAQILVKGSNRVFWVHGFVEQLRRKLLEGSVVGDTGETE</sequence>
<keyword evidence="3" id="KW-0067">ATP-binding</keyword>
<dbReference type="EMBL" id="JABMOJ010000379">
    <property type="protein sequence ID" value="NQV65711.1"/>
    <property type="molecule type" value="Genomic_DNA"/>
</dbReference>
<dbReference type="Proteomes" id="UP000754644">
    <property type="component" value="Unassembled WGS sequence"/>
</dbReference>
<evidence type="ECO:0000256" key="3">
    <source>
        <dbReference type="ARBA" id="ARBA00022840"/>
    </source>
</evidence>
<dbReference type="PANTHER" id="PTHR43024">
    <property type="entry name" value="UDP-N-ACETYLMURAMOYL-TRIPEPTIDE--D-ALANYL-D-ALANINE LIGASE"/>
    <property type="match status" value="1"/>
</dbReference>
<keyword evidence="2" id="KW-0547">Nucleotide-binding</keyword>
<dbReference type="GO" id="GO:0016881">
    <property type="term" value="F:acid-amino acid ligase activity"/>
    <property type="evidence" value="ECO:0007669"/>
    <property type="project" value="InterPro"/>
</dbReference>
<dbReference type="AlphaFoldDB" id="A0A972VY34"/>
<evidence type="ECO:0000256" key="2">
    <source>
        <dbReference type="ARBA" id="ARBA00022741"/>
    </source>
</evidence>
<dbReference type="Pfam" id="PF02875">
    <property type="entry name" value="Mur_ligase_C"/>
    <property type="match status" value="1"/>
</dbReference>
<dbReference type="GO" id="GO:0005524">
    <property type="term" value="F:ATP binding"/>
    <property type="evidence" value="ECO:0007669"/>
    <property type="project" value="UniProtKB-KW"/>
</dbReference>
<accession>A0A972VY34</accession>
<dbReference type="Gene3D" id="3.90.190.20">
    <property type="entry name" value="Mur ligase, C-terminal domain"/>
    <property type="match status" value="1"/>
</dbReference>
<dbReference type="InterPro" id="IPR036615">
    <property type="entry name" value="Mur_ligase_C_dom_sf"/>
</dbReference>
<proteinExistence type="predicted"/>
<evidence type="ECO:0000256" key="1">
    <source>
        <dbReference type="ARBA" id="ARBA00022598"/>
    </source>
</evidence>
<dbReference type="SUPFAM" id="SSF53244">
    <property type="entry name" value="MurD-like peptide ligases, peptide-binding domain"/>
    <property type="match status" value="1"/>
</dbReference>
<evidence type="ECO:0000313" key="6">
    <source>
        <dbReference type="Proteomes" id="UP000754644"/>
    </source>
</evidence>
<dbReference type="InterPro" id="IPR051046">
    <property type="entry name" value="MurCDEF_CellWall_CoF430Synth"/>
</dbReference>
<organism evidence="5 6">
    <name type="scientific">SAR86 cluster bacterium</name>
    <dbReference type="NCBI Taxonomy" id="2030880"/>
    <lineage>
        <taxon>Bacteria</taxon>
        <taxon>Pseudomonadati</taxon>
        <taxon>Pseudomonadota</taxon>
        <taxon>Gammaproteobacteria</taxon>
        <taxon>SAR86 cluster</taxon>
    </lineage>
</organism>
<comment type="caution">
    <text evidence="5">The sequence shown here is derived from an EMBL/GenBank/DDBJ whole genome shotgun (WGS) entry which is preliminary data.</text>
</comment>